<evidence type="ECO:0000256" key="2">
    <source>
        <dbReference type="ARBA" id="ARBA00022448"/>
    </source>
</evidence>
<dbReference type="SUPFAM" id="SSF49562">
    <property type="entry name" value="C2 domain (Calcium/lipid-binding domain, CaLB)"/>
    <property type="match status" value="1"/>
</dbReference>
<dbReference type="InterPro" id="IPR019018">
    <property type="entry name" value="Rab-bd_FIP-RBD"/>
</dbReference>
<dbReference type="EMBL" id="VSWD01000005">
    <property type="protein sequence ID" value="KAK3102223.1"/>
    <property type="molecule type" value="Genomic_DNA"/>
</dbReference>
<feature type="domain" description="C2" evidence="8">
    <location>
        <begin position="320"/>
        <end position="428"/>
    </location>
</feature>
<evidence type="ECO:0000256" key="4">
    <source>
        <dbReference type="ARBA" id="ARBA00022794"/>
    </source>
</evidence>
<feature type="compositionally biased region" description="Basic and acidic residues" evidence="7">
    <location>
        <begin position="723"/>
        <end position="733"/>
    </location>
</feature>
<organism evidence="10 11">
    <name type="scientific">Pinctada imbricata</name>
    <name type="common">Atlantic pearl-oyster</name>
    <name type="synonym">Pinctada martensii</name>
    <dbReference type="NCBI Taxonomy" id="66713"/>
    <lineage>
        <taxon>Eukaryota</taxon>
        <taxon>Metazoa</taxon>
        <taxon>Spiralia</taxon>
        <taxon>Lophotrochozoa</taxon>
        <taxon>Mollusca</taxon>
        <taxon>Bivalvia</taxon>
        <taxon>Autobranchia</taxon>
        <taxon>Pteriomorphia</taxon>
        <taxon>Pterioida</taxon>
        <taxon>Pterioidea</taxon>
        <taxon>Pteriidae</taxon>
        <taxon>Pinctada</taxon>
    </lineage>
</organism>
<dbReference type="InterPro" id="IPR028235">
    <property type="entry name" value="DNAAF3_C"/>
</dbReference>
<evidence type="ECO:0000256" key="7">
    <source>
        <dbReference type="SAM" id="MobiDB-lite"/>
    </source>
</evidence>
<keyword evidence="11" id="KW-1185">Reference proteome</keyword>
<dbReference type="GO" id="GO:0044458">
    <property type="term" value="P:motile cilium assembly"/>
    <property type="evidence" value="ECO:0007669"/>
    <property type="project" value="TreeGrafter"/>
</dbReference>
<evidence type="ECO:0000256" key="1">
    <source>
        <dbReference type="ARBA" id="ARBA00010449"/>
    </source>
</evidence>
<dbReference type="GO" id="GO:0120293">
    <property type="term" value="C:dynein axonemal particle"/>
    <property type="evidence" value="ECO:0007669"/>
    <property type="project" value="UniProtKB-SubCell"/>
</dbReference>
<dbReference type="Pfam" id="PF14737">
    <property type="entry name" value="DUF4470"/>
    <property type="match status" value="1"/>
</dbReference>
<feature type="region of interest" description="Disordered" evidence="7">
    <location>
        <begin position="603"/>
        <end position="819"/>
    </location>
</feature>
<dbReference type="PROSITE" id="PS50004">
    <property type="entry name" value="C2"/>
    <property type="match status" value="1"/>
</dbReference>
<keyword evidence="5" id="KW-0653">Protein transport</keyword>
<feature type="region of interest" description="Disordered" evidence="7">
    <location>
        <begin position="493"/>
        <end position="516"/>
    </location>
</feature>
<dbReference type="PROSITE" id="PS51511">
    <property type="entry name" value="FIP_RBD"/>
    <property type="match status" value="1"/>
</dbReference>
<comment type="similarity">
    <text evidence="1">Belongs to the DNAAF3 family.</text>
</comment>
<dbReference type="Pfam" id="PF14740">
    <property type="entry name" value="DUF4471"/>
    <property type="match status" value="1"/>
</dbReference>
<gene>
    <name evidence="10" type="ORF">FSP39_009733</name>
</gene>
<dbReference type="SMART" id="SM00239">
    <property type="entry name" value="C2"/>
    <property type="match status" value="1"/>
</dbReference>
<proteinExistence type="inferred from homology"/>
<name>A0AA88YCM3_PINIB</name>
<evidence type="ECO:0000256" key="6">
    <source>
        <dbReference type="ARBA" id="ARBA00024190"/>
    </source>
</evidence>
<dbReference type="InterPro" id="IPR035892">
    <property type="entry name" value="C2_domain_sf"/>
</dbReference>
<keyword evidence="2" id="KW-0813">Transport</keyword>
<dbReference type="Gene3D" id="2.60.40.150">
    <property type="entry name" value="C2 domain"/>
    <property type="match status" value="1"/>
</dbReference>
<dbReference type="AlphaFoldDB" id="A0AA88YCM3"/>
<feature type="compositionally biased region" description="Basic and acidic residues" evidence="7">
    <location>
        <begin position="330"/>
        <end position="341"/>
    </location>
</feature>
<reference evidence="10" key="1">
    <citation type="submission" date="2019-08" db="EMBL/GenBank/DDBJ databases">
        <title>The improved chromosome-level genome for the pearl oyster Pinctada fucata martensii using PacBio sequencing and Hi-C.</title>
        <authorList>
            <person name="Zheng Z."/>
        </authorList>
    </citation>
    <scope>NUCLEOTIDE SEQUENCE</scope>
    <source>
        <strain evidence="10">ZZ-2019</strain>
        <tissue evidence="10">Adductor muscle</tissue>
    </source>
</reference>
<keyword evidence="3" id="KW-0963">Cytoplasm</keyword>
<dbReference type="GO" id="GO:0015031">
    <property type="term" value="P:protein transport"/>
    <property type="evidence" value="ECO:0007669"/>
    <property type="project" value="UniProtKB-KW"/>
</dbReference>
<dbReference type="PANTHER" id="PTHR22118">
    <property type="entry name" value="DYNEIN ASSEMBLY FACTOR 3, AXONEMAL"/>
    <property type="match status" value="1"/>
</dbReference>
<evidence type="ECO:0000313" key="11">
    <source>
        <dbReference type="Proteomes" id="UP001186944"/>
    </source>
</evidence>
<protein>
    <recommendedName>
        <fullName evidence="12">C2 domain-containing protein</fullName>
    </recommendedName>
</protein>
<dbReference type="Pfam" id="PF09457">
    <property type="entry name" value="RBD-FIP"/>
    <property type="match status" value="1"/>
</dbReference>
<feature type="compositionally biased region" description="Basic and acidic residues" evidence="7">
    <location>
        <begin position="635"/>
        <end position="699"/>
    </location>
</feature>
<dbReference type="SUPFAM" id="SSF144270">
    <property type="entry name" value="Eferin C-derminal domain-like"/>
    <property type="match status" value="1"/>
</dbReference>
<feature type="compositionally biased region" description="Polar residues" evidence="7">
    <location>
        <begin position="701"/>
        <end position="722"/>
    </location>
</feature>
<feature type="compositionally biased region" description="Basic and acidic residues" evidence="7">
    <location>
        <begin position="749"/>
        <end position="762"/>
    </location>
</feature>
<evidence type="ECO:0000256" key="5">
    <source>
        <dbReference type="ARBA" id="ARBA00022927"/>
    </source>
</evidence>
<feature type="domain" description="FIP-RBD" evidence="9">
    <location>
        <begin position="859"/>
        <end position="921"/>
    </location>
</feature>
<feature type="compositionally biased region" description="Basic and acidic residues" evidence="7">
    <location>
        <begin position="493"/>
        <end position="503"/>
    </location>
</feature>
<accession>A0AA88YCM3</accession>
<evidence type="ECO:0000256" key="3">
    <source>
        <dbReference type="ARBA" id="ARBA00022490"/>
    </source>
</evidence>
<feature type="compositionally biased region" description="Basic and acidic residues" evidence="7">
    <location>
        <begin position="801"/>
        <end position="819"/>
    </location>
</feature>
<dbReference type="InterPro" id="IPR037245">
    <property type="entry name" value="FIP-RBD_C_sf"/>
</dbReference>
<dbReference type="GO" id="GO:0070286">
    <property type="term" value="P:axonemal dynein complex assembly"/>
    <property type="evidence" value="ECO:0007669"/>
    <property type="project" value="InterPro"/>
</dbReference>
<dbReference type="InterPro" id="IPR027974">
    <property type="entry name" value="DUF4470"/>
</dbReference>
<keyword evidence="4" id="KW-0970">Cilium biogenesis/degradation</keyword>
<evidence type="ECO:0000313" key="10">
    <source>
        <dbReference type="EMBL" id="KAK3102223.1"/>
    </source>
</evidence>
<evidence type="ECO:0000259" key="8">
    <source>
        <dbReference type="PROSITE" id="PS50004"/>
    </source>
</evidence>
<evidence type="ECO:0000259" key="9">
    <source>
        <dbReference type="PROSITE" id="PS51511"/>
    </source>
</evidence>
<feature type="region of interest" description="Disordered" evidence="7">
    <location>
        <begin position="323"/>
        <end position="342"/>
    </location>
</feature>
<comment type="caution">
    <text evidence="10">The sequence shown here is derived from an EMBL/GenBank/DDBJ whole genome shotgun (WGS) entry which is preliminary data.</text>
</comment>
<sequence length="931" mass="108252">MSQSSFQGTDTNGAPPGIKFEVSIDEAIMPLGRKNDGTMKDVITHDTLKILLVGAGDLRHTLTTVARSYRHKKCKLHFYVLENSLELYCRHMLFLALALETPNRMGLQEKTELFMELFGNLLIRKQSSEYIEKMANEFIHMVTDFDYLEEKIPNLDLSQLKFKERDFMEAIFKFWRNPDATIFDAEKCWDLRQRQFLGTRYDTRHNAYDWDYHMRLVEREADIIHRHEYKNWRSNGVAFEPREASYDTPNKTLASGMIFNKDGEKHARRGYWGDILVSPFISMGLICEEKSFYKKSNNQYTKLSLHVMEHNLLSMFHEMTTKTPYVPPQPEEKPKKDDSSKQAKITGARLNDVFVTIQLAKEKFQTSTIKNAVNPEWFEQCDLAIPSMQSDVQIHVMHRGMLTDDFIGYCSIPLCEYNLYDRPKSQWIHLQGKPHKPPDNKIRGDIEVRVSFQVKSTTEEALSPGLKKSKSPSLKALTSIGQKMGDKLKFARSRSFRESRSPEAPKQANGAMPQPIHNDNVSHRFITTEFFFFFFVADDVQYNMRMPGNRQSLPPSYWATQTLPYHKGKRYGMSVHRSAENVNTLSPGQPGYLESMFKKEREVYHSMQQQERNHNSSESSDDERETHSQVKPRRYAKEYSERPDSDSDSDSVKSDEDIALPEVKRKESATENIKEECESANEKLVERSDSATDKIKEEAENTQPENSGKVMNNLSPVMSESTSHSHQEKDENNKSFTETSFLGNEEPFDTQRSKSDIKDKTSKTSAPPGDKVNGERQITAPPRHRKKIAPSQNFTFGQSPDKPEVENPTRRRPKKERDRLRKLYKQGGRRYTVQGLDFPRRQNSFEEALVDLRPQFPQEMVIPQDLITVYRNMTKEELIQLVIQHKAQLIRKDQYVKDMEDYIDNLLVRVMESSPRLLQHNNPPQPRQWHF</sequence>
<dbReference type="InterPro" id="IPR000008">
    <property type="entry name" value="C2_dom"/>
</dbReference>
<evidence type="ECO:0008006" key="12">
    <source>
        <dbReference type="Google" id="ProtNLM"/>
    </source>
</evidence>
<dbReference type="PANTHER" id="PTHR22118:SF14">
    <property type="entry name" value="DYNEIN AXONEMAL ASSEMBLY FACTOR 3"/>
    <property type="match status" value="1"/>
</dbReference>
<dbReference type="InterPro" id="IPR039304">
    <property type="entry name" value="DNAAF3"/>
</dbReference>
<dbReference type="Gene3D" id="1.20.5.2440">
    <property type="match status" value="1"/>
</dbReference>
<dbReference type="Pfam" id="PF00168">
    <property type="entry name" value="C2"/>
    <property type="match status" value="1"/>
</dbReference>
<dbReference type="Proteomes" id="UP001186944">
    <property type="component" value="Unassembled WGS sequence"/>
</dbReference>
<comment type="subcellular location">
    <subcellularLocation>
        <location evidence="6">Dynein axonemal particle</location>
    </subcellularLocation>
</comment>